<dbReference type="Gene3D" id="3.50.50.60">
    <property type="entry name" value="FAD/NAD(P)-binding domain"/>
    <property type="match status" value="1"/>
</dbReference>
<keyword evidence="4" id="KW-0560">Oxidoreductase</keyword>
<feature type="domain" description="FAD-binding" evidence="5">
    <location>
        <begin position="8"/>
        <end position="366"/>
    </location>
</feature>
<dbReference type="GO" id="GO:0016709">
    <property type="term" value="F:oxidoreductase activity, acting on paired donors, with incorporation or reduction of molecular oxygen, NAD(P)H as one donor, and incorporation of one atom of oxygen"/>
    <property type="evidence" value="ECO:0007669"/>
    <property type="project" value="UniProtKB-ARBA"/>
</dbReference>
<dbReference type="InterPro" id="IPR036249">
    <property type="entry name" value="Thioredoxin-like_sf"/>
</dbReference>
<dbReference type="Proteomes" id="UP000078397">
    <property type="component" value="Unassembled WGS sequence"/>
</dbReference>
<organism evidence="7 8">
    <name type="scientific">Pochonia chlamydosporia 170</name>
    <dbReference type="NCBI Taxonomy" id="1380566"/>
    <lineage>
        <taxon>Eukaryota</taxon>
        <taxon>Fungi</taxon>
        <taxon>Dikarya</taxon>
        <taxon>Ascomycota</taxon>
        <taxon>Pezizomycotina</taxon>
        <taxon>Sordariomycetes</taxon>
        <taxon>Hypocreomycetidae</taxon>
        <taxon>Hypocreales</taxon>
        <taxon>Clavicipitaceae</taxon>
        <taxon>Pochonia</taxon>
    </lineage>
</organism>
<dbReference type="PRINTS" id="PR00420">
    <property type="entry name" value="RNGMNOXGNASE"/>
</dbReference>
<keyword evidence="8" id="KW-1185">Reference proteome</keyword>
<accession>A0A179F4A3</accession>
<protein>
    <submittedName>
        <fullName evidence="7">FAD binding domain-containing protein</fullName>
    </submittedName>
</protein>
<sequence>MSPVSDLVDVLIIGAGPAGLTAANCFNGTNLRVRVIDRKDGPEKAGRADGLKSISLEILDTFGIGDTILKDSQRCEEIVLWNPDKNGVIKRTMTIADKVEELMKPREVTLDQGRIEAVMGENLQKHGSVKISWNTQPVDVKLDSRLKDDPESYPITVTLQNNATDTIETICAKYVIGSDGARSWLRKHLNIKFTGDLTDSTWGVLNMIPKTNFPDIRKVFVVHSTRGTVMGVPREDKLVRFYISMDGGHRNTSLDAKSVTAENIVTAAQAILHPYTLEAGNIPWWSAYCVGQRVADEFSHQNRIFLAGDAVHTHSPKAGQGMNTSIQDGYNIGWKLRYCLERKCDTALLSTYESERRPIAQALINFDREYLEFFARTDTTHDEFLKAYVAAQKFTTGIGIQYPTSLVVQTMETQAQSHFLATKLAHGMRLPDFQMVNQSDGVPIRAYHRLSSDGRFRILVFPGDIAEGAATDRFSRLGDRLAKGLTRNPGVEIITVHSSRRADVELMDLHPVFRPWDDENGWNYWTVYADDDSYHDGHGHVYERCGIDRNTGCIVLLRPDGYVSLICGLEDTGAIEGFFDRLKVKEVVVDIGKKEVNGDIRGDVLTLGSLIQV</sequence>
<dbReference type="InterPro" id="IPR038220">
    <property type="entry name" value="PHOX_C_sf"/>
</dbReference>
<dbReference type="PANTHER" id="PTHR43004">
    <property type="entry name" value="TRK SYSTEM POTASSIUM UPTAKE PROTEIN"/>
    <property type="match status" value="1"/>
</dbReference>
<dbReference type="InterPro" id="IPR012941">
    <property type="entry name" value="Phe_hydrox_C_dim_dom"/>
</dbReference>
<dbReference type="AlphaFoldDB" id="A0A179F4A3"/>
<dbReference type="OrthoDB" id="1716816at2759"/>
<dbReference type="Pfam" id="PF01494">
    <property type="entry name" value="FAD_binding_3"/>
    <property type="match status" value="1"/>
</dbReference>
<gene>
    <name evidence="7" type="ORF">VFPPC_14717</name>
</gene>
<dbReference type="SUPFAM" id="SSF52833">
    <property type="entry name" value="Thioredoxin-like"/>
    <property type="match status" value="1"/>
</dbReference>
<dbReference type="SUPFAM" id="SSF54373">
    <property type="entry name" value="FAD-linked reductases, C-terminal domain"/>
    <property type="match status" value="1"/>
</dbReference>
<evidence type="ECO:0000256" key="2">
    <source>
        <dbReference type="ARBA" id="ARBA00022630"/>
    </source>
</evidence>
<proteinExistence type="inferred from homology"/>
<comment type="caution">
    <text evidence="7">The sequence shown here is derived from an EMBL/GenBank/DDBJ whole genome shotgun (WGS) entry which is preliminary data.</text>
</comment>
<keyword evidence="3" id="KW-0274">FAD</keyword>
<dbReference type="GO" id="GO:0071949">
    <property type="term" value="F:FAD binding"/>
    <property type="evidence" value="ECO:0007669"/>
    <property type="project" value="InterPro"/>
</dbReference>
<dbReference type="EMBL" id="LSBJ02000004">
    <property type="protein sequence ID" value="OAQ60013.1"/>
    <property type="molecule type" value="Genomic_DNA"/>
</dbReference>
<reference evidence="7 8" key="1">
    <citation type="journal article" date="2016" name="PLoS Pathog.">
        <title>Biosynthesis of antibiotic leucinostatins in bio-control fungus Purpureocillium lilacinum and their inhibition on phytophthora revealed by genome mining.</title>
        <authorList>
            <person name="Wang G."/>
            <person name="Liu Z."/>
            <person name="Lin R."/>
            <person name="Li E."/>
            <person name="Mao Z."/>
            <person name="Ling J."/>
            <person name="Yang Y."/>
            <person name="Yin W.B."/>
            <person name="Xie B."/>
        </authorList>
    </citation>
    <scope>NUCLEOTIDE SEQUENCE [LARGE SCALE GENOMIC DNA]</scope>
    <source>
        <strain evidence="7">170</strain>
    </source>
</reference>
<evidence type="ECO:0000256" key="1">
    <source>
        <dbReference type="ARBA" id="ARBA00007801"/>
    </source>
</evidence>
<dbReference type="Gene3D" id="3.40.30.20">
    <property type="match status" value="1"/>
</dbReference>
<dbReference type="GeneID" id="28856479"/>
<dbReference type="PANTHER" id="PTHR43004:SF16">
    <property type="entry name" value="PHENOL 2-MONOOXYGENASE FSQG"/>
    <property type="match status" value="1"/>
</dbReference>
<dbReference type="InterPro" id="IPR002938">
    <property type="entry name" value="FAD-bd"/>
</dbReference>
<evidence type="ECO:0000313" key="7">
    <source>
        <dbReference type="EMBL" id="OAQ60013.1"/>
    </source>
</evidence>
<keyword evidence="2" id="KW-0285">Flavoprotein</keyword>
<evidence type="ECO:0000259" key="6">
    <source>
        <dbReference type="Pfam" id="PF07976"/>
    </source>
</evidence>
<dbReference type="STRING" id="1380566.A0A179F4A3"/>
<dbReference type="CDD" id="cd02979">
    <property type="entry name" value="PHOX_C"/>
    <property type="match status" value="1"/>
</dbReference>
<evidence type="ECO:0000256" key="4">
    <source>
        <dbReference type="ARBA" id="ARBA00023002"/>
    </source>
</evidence>
<evidence type="ECO:0000259" key="5">
    <source>
        <dbReference type="Pfam" id="PF01494"/>
    </source>
</evidence>
<evidence type="ECO:0000313" key="8">
    <source>
        <dbReference type="Proteomes" id="UP000078397"/>
    </source>
</evidence>
<dbReference type="Pfam" id="PF07976">
    <property type="entry name" value="Phe_hydrox_dim"/>
    <property type="match status" value="1"/>
</dbReference>
<dbReference type="InterPro" id="IPR036188">
    <property type="entry name" value="FAD/NAD-bd_sf"/>
</dbReference>
<dbReference type="Gene3D" id="3.30.9.10">
    <property type="entry name" value="D-Amino Acid Oxidase, subunit A, domain 2"/>
    <property type="match status" value="1"/>
</dbReference>
<dbReference type="RefSeq" id="XP_018137974.1">
    <property type="nucleotide sequence ID" value="XM_018292485.1"/>
</dbReference>
<comment type="similarity">
    <text evidence="1">Belongs to the PheA/TfdB FAD monooxygenase family.</text>
</comment>
<dbReference type="SUPFAM" id="SSF51905">
    <property type="entry name" value="FAD/NAD(P)-binding domain"/>
    <property type="match status" value="1"/>
</dbReference>
<name>A0A179F4A3_METCM</name>
<dbReference type="KEGG" id="pchm:VFPPC_14717"/>
<dbReference type="InterPro" id="IPR050641">
    <property type="entry name" value="RIFMO-like"/>
</dbReference>
<evidence type="ECO:0000256" key="3">
    <source>
        <dbReference type="ARBA" id="ARBA00022827"/>
    </source>
</evidence>
<feature type="domain" description="Phenol hydroxylase-like C-terminal dimerisation" evidence="6">
    <location>
        <begin position="400"/>
        <end position="584"/>
    </location>
</feature>